<dbReference type="Proteomes" id="UP000006732">
    <property type="component" value="Chromosome"/>
</dbReference>
<dbReference type="KEGG" id="ppd:Ppro_2408"/>
<dbReference type="GO" id="GO:0005975">
    <property type="term" value="P:carbohydrate metabolic process"/>
    <property type="evidence" value="ECO:0007669"/>
    <property type="project" value="InterPro"/>
</dbReference>
<dbReference type="STRING" id="338966.Ppro_2408"/>
<dbReference type="Gene3D" id="3.20.20.370">
    <property type="entry name" value="Glycoside hydrolase/deacetylase"/>
    <property type="match status" value="1"/>
</dbReference>
<keyword evidence="2" id="KW-1133">Transmembrane helix</keyword>
<dbReference type="SUPFAM" id="SSF88713">
    <property type="entry name" value="Glycoside hydrolase/deacetylase"/>
    <property type="match status" value="1"/>
</dbReference>
<proteinExistence type="predicted"/>
<dbReference type="PANTHER" id="PTHR30105:SF2">
    <property type="entry name" value="DIVERGENT POLYSACCHARIDE DEACETYLASE SUPERFAMILY"/>
    <property type="match status" value="1"/>
</dbReference>
<evidence type="ECO:0000256" key="1">
    <source>
        <dbReference type="SAM" id="MobiDB-lite"/>
    </source>
</evidence>
<dbReference type="CDD" id="cd10936">
    <property type="entry name" value="CE4_DAC2"/>
    <property type="match status" value="1"/>
</dbReference>
<organism evidence="3 4">
    <name type="scientific">Pelobacter propionicus (strain DSM 2379 / NBRC 103807 / OttBd1)</name>
    <dbReference type="NCBI Taxonomy" id="338966"/>
    <lineage>
        <taxon>Bacteria</taxon>
        <taxon>Pseudomonadati</taxon>
        <taxon>Thermodesulfobacteriota</taxon>
        <taxon>Desulfuromonadia</taxon>
        <taxon>Desulfuromonadales</taxon>
        <taxon>Desulfuromonadaceae</taxon>
        <taxon>Pelobacter</taxon>
    </lineage>
</organism>
<keyword evidence="2" id="KW-0472">Membrane</keyword>
<dbReference type="EMBL" id="CP000482">
    <property type="protein sequence ID" value="ABL00015.1"/>
    <property type="molecule type" value="Genomic_DNA"/>
</dbReference>
<evidence type="ECO:0008006" key="5">
    <source>
        <dbReference type="Google" id="ProtNLM"/>
    </source>
</evidence>
<evidence type="ECO:0000256" key="2">
    <source>
        <dbReference type="SAM" id="Phobius"/>
    </source>
</evidence>
<feature type="transmembrane region" description="Helical" evidence="2">
    <location>
        <begin position="20"/>
        <end position="38"/>
    </location>
</feature>
<sequence>MSKIRPNRKNQSRGGGPTYAALAILAVVILAVIGYLLLTPRKRPFQPLSPPVAGKESRPKVHRPGQRADLPAPPRVTPETLPATPPSVPPETPVKPPLKPEYPAEPPSEVEKAPLPAVVPGGKGRLAIIIDDMGAGMREARSLAAIGVPLTFAIIPGLRSCREVAAFAAGNGIETMIHLPMQSKGWPQQRLESNGLLVAMEEADIRERMEGFARDVPHAVGANNHMGSEFTEHEPQMSTVLGVLKGRGLFFIDSVTTPRSVGQRLAREMGVRSGRRSVFLDNEQNGAYIRGQLNQAVRQARKNGGAIAICHPHPATIATLAAALPTLQQQGVTLVPASRLVR</sequence>
<dbReference type="InterPro" id="IPR006837">
    <property type="entry name" value="Divergent_DAC"/>
</dbReference>
<gene>
    <name evidence="3" type="ordered locus">Ppro_2408</name>
</gene>
<dbReference type="AlphaFoldDB" id="A1ARP4"/>
<name>A1ARP4_PELPD</name>
<dbReference type="InterPro" id="IPR011330">
    <property type="entry name" value="Glyco_hydro/deAcase_b/a-brl"/>
</dbReference>
<dbReference type="HOGENOM" id="CLU_041643_5_0_7"/>
<keyword evidence="4" id="KW-1185">Reference proteome</keyword>
<evidence type="ECO:0000313" key="4">
    <source>
        <dbReference type="Proteomes" id="UP000006732"/>
    </source>
</evidence>
<feature type="region of interest" description="Disordered" evidence="1">
    <location>
        <begin position="44"/>
        <end position="116"/>
    </location>
</feature>
<dbReference type="RefSeq" id="WP_011736270.1">
    <property type="nucleotide sequence ID" value="NC_008609.1"/>
</dbReference>
<feature type="compositionally biased region" description="Pro residues" evidence="1">
    <location>
        <begin position="83"/>
        <end position="106"/>
    </location>
</feature>
<evidence type="ECO:0000313" key="3">
    <source>
        <dbReference type="EMBL" id="ABL00015.1"/>
    </source>
</evidence>
<dbReference type="eggNOG" id="COG2861">
    <property type="taxonomic scope" value="Bacteria"/>
</dbReference>
<dbReference type="Pfam" id="PF04748">
    <property type="entry name" value="Polysacc_deac_2"/>
    <property type="match status" value="1"/>
</dbReference>
<reference evidence="3 4" key="1">
    <citation type="submission" date="2006-10" db="EMBL/GenBank/DDBJ databases">
        <title>Complete sequence of chromosome of Pelobacter propionicus DSM 2379.</title>
        <authorList>
            <consortium name="US DOE Joint Genome Institute"/>
            <person name="Copeland A."/>
            <person name="Lucas S."/>
            <person name="Lapidus A."/>
            <person name="Barry K."/>
            <person name="Detter J.C."/>
            <person name="Glavina del Rio T."/>
            <person name="Hammon N."/>
            <person name="Israni S."/>
            <person name="Dalin E."/>
            <person name="Tice H."/>
            <person name="Pitluck S."/>
            <person name="Saunders E."/>
            <person name="Brettin T."/>
            <person name="Bruce D."/>
            <person name="Han C."/>
            <person name="Tapia R."/>
            <person name="Schmutz J."/>
            <person name="Larimer F."/>
            <person name="Land M."/>
            <person name="Hauser L."/>
            <person name="Kyrpides N."/>
            <person name="Kim E."/>
            <person name="Lovley D."/>
            <person name="Richardson P."/>
        </authorList>
    </citation>
    <scope>NUCLEOTIDE SEQUENCE [LARGE SCALE GENOMIC DNA]</scope>
    <source>
        <strain evidence="4">DSM 2379 / NBRC 103807 / OttBd1</strain>
    </source>
</reference>
<accession>A1ARP4</accession>
<protein>
    <recommendedName>
        <fullName evidence="5">Divergent polysaccharide deacetylase family protein</fullName>
    </recommendedName>
</protein>
<keyword evidence="2" id="KW-0812">Transmembrane</keyword>
<dbReference type="PANTHER" id="PTHR30105">
    <property type="entry name" value="UNCHARACTERIZED YIBQ-RELATED"/>
    <property type="match status" value="1"/>
</dbReference>